<organism evidence="13 14">
    <name type="scientific">Halocaridina rubra</name>
    <name type="common">Hawaiian red shrimp</name>
    <dbReference type="NCBI Taxonomy" id="373956"/>
    <lineage>
        <taxon>Eukaryota</taxon>
        <taxon>Metazoa</taxon>
        <taxon>Ecdysozoa</taxon>
        <taxon>Arthropoda</taxon>
        <taxon>Crustacea</taxon>
        <taxon>Multicrustacea</taxon>
        <taxon>Malacostraca</taxon>
        <taxon>Eumalacostraca</taxon>
        <taxon>Eucarida</taxon>
        <taxon>Decapoda</taxon>
        <taxon>Pleocyemata</taxon>
        <taxon>Caridea</taxon>
        <taxon>Atyoidea</taxon>
        <taxon>Atyidae</taxon>
        <taxon>Halocaridina</taxon>
    </lineage>
</organism>
<evidence type="ECO:0000256" key="1">
    <source>
        <dbReference type="ARBA" id="ARBA00004123"/>
    </source>
</evidence>
<dbReference type="GO" id="GO:0003723">
    <property type="term" value="F:RNA binding"/>
    <property type="evidence" value="ECO:0007669"/>
    <property type="project" value="UniProtKB-KW"/>
</dbReference>
<dbReference type="AlphaFoldDB" id="A0AAN9A5B2"/>
<comment type="caution">
    <text evidence="13">The sequence shown here is derived from an EMBL/GenBank/DDBJ whole genome shotgun (WGS) entry which is preliminary data.</text>
</comment>
<keyword evidence="5" id="KW-0813">Transport</keyword>
<evidence type="ECO:0000256" key="11">
    <source>
        <dbReference type="SAM" id="MobiDB-lite"/>
    </source>
</evidence>
<feature type="region of interest" description="Disordered" evidence="11">
    <location>
        <begin position="1"/>
        <end position="20"/>
    </location>
</feature>
<evidence type="ECO:0000256" key="7">
    <source>
        <dbReference type="ARBA" id="ARBA00022884"/>
    </source>
</evidence>
<comment type="subcellular location">
    <subcellularLocation>
        <location evidence="2">Cytoplasm</location>
    </subcellularLocation>
    <subcellularLocation>
        <location evidence="1">Nucleus</location>
    </subcellularLocation>
</comment>
<dbReference type="InterPro" id="IPR019385">
    <property type="entry name" value="PHAX_RNA-binding_domain"/>
</dbReference>
<dbReference type="PANTHER" id="PTHR13135">
    <property type="entry name" value="CYTOSOLIC RESINIFERATOXIN BINDING PROTEIN RBP-26"/>
    <property type="match status" value="1"/>
</dbReference>
<dbReference type="GO" id="GO:0006408">
    <property type="term" value="P:snRNA export from nucleus"/>
    <property type="evidence" value="ECO:0007669"/>
    <property type="project" value="InterPro"/>
</dbReference>
<dbReference type="GO" id="GO:0005634">
    <property type="term" value="C:nucleus"/>
    <property type="evidence" value="ECO:0007669"/>
    <property type="project" value="UniProtKB-SubCell"/>
</dbReference>
<keyword evidence="14" id="KW-1185">Reference proteome</keyword>
<feature type="compositionally biased region" description="Acidic residues" evidence="11">
    <location>
        <begin position="147"/>
        <end position="164"/>
    </location>
</feature>
<proteinExistence type="inferred from homology"/>
<dbReference type="Proteomes" id="UP001381693">
    <property type="component" value="Unassembled WGS sequence"/>
</dbReference>
<protein>
    <recommendedName>
        <fullName evidence="4">Phosphorylated adapter RNA export protein</fullName>
    </recommendedName>
    <alternativeName>
        <fullName evidence="10">RNA U small nuclear RNA export adapter protein</fullName>
    </alternativeName>
</protein>
<dbReference type="FunFam" id="1.10.10.1440:FF:000001">
    <property type="entry name" value="phosphorylated adapter RNA export protein-like"/>
    <property type="match status" value="1"/>
</dbReference>
<feature type="region of interest" description="Disordered" evidence="11">
    <location>
        <begin position="34"/>
        <end position="88"/>
    </location>
</feature>
<dbReference type="GO" id="GO:0005737">
    <property type="term" value="C:cytoplasm"/>
    <property type="evidence" value="ECO:0007669"/>
    <property type="project" value="UniProtKB-SubCell"/>
</dbReference>
<feature type="compositionally biased region" description="Acidic residues" evidence="11">
    <location>
        <begin position="404"/>
        <end position="421"/>
    </location>
</feature>
<dbReference type="GO" id="GO:0015031">
    <property type="term" value="P:protein transport"/>
    <property type="evidence" value="ECO:0007669"/>
    <property type="project" value="UniProtKB-KW"/>
</dbReference>
<evidence type="ECO:0000256" key="6">
    <source>
        <dbReference type="ARBA" id="ARBA00022490"/>
    </source>
</evidence>
<evidence type="ECO:0000313" key="13">
    <source>
        <dbReference type="EMBL" id="KAK7070177.1"/>
    </source>
</evidence>
<feature type="compositionally biased region" description="Acidic residues" evidence="11">
    <location>
        <begin position="42"/>
        <end position="52"/>
    </location>
</feature>
<reference evidence="13 14" key="1">
    <citation type="submission" date="2023-11" db="EMBL/GenBank/DDBJ databases">
        <title>Halocaridina rubra genome assembly.</title>
        <authorList>
            <person name="Smith C."/>
        </authorList>
    </citation>
    <scope>NUCLEOTIDE SEQUENCE [LARGE SCALE GENOMIC DNA]</scope>
    <source>
        <strain evidence="13">EP-1</strain>
        <tissue evidence="13">Whole</tissue>
    </source>
</reference>
<dbReference type="PANTHER" id="PTHR13135:SF0">
    <property type="entry name" value="PHOSPHORYLATED ADAPTER RNA EXPORT PROTEIN"/>
    <property type="match status" value="1"/>
</dbReference>
<evidence type="ECO:0000256" key="9">
    <source>
        <dbReference type="ARBA" id="ARBA00023242"/>
    </source>
</evidence>
<evidence type="ECO:0000256" key="8">
    <source>
        <dbReference type="ARBA" id="ARBA00022927"/>
    </source>
</evidence>
<evidence type="ECO:0000313" key="14">
    <source>
        <dbReference type="Proteomes" id="UP001381693"/>
    </source>
</evidence>
<evidence type="ECO:0000256" key="3">
    <source>
        <dbReference type="ARBA" id="ARBA00006094"/>
    </source>
</evidence>
<dbReference type="Pfam" id="PF10258">
    <property type="entry name" value="PHAX_RNA-bd"/>
    <property type="match status" value="1"/>
</dbReference>
<feature type="region of interest" description="Disordered" evidence="11">
    <location>
        <begin position="293"/>
        <end position="421"/>
    </location>
</feature>
<evidence type="ECO:0000259" key="12">
    <source>
        <dbReference type="Pfam" id="PF10258"/>
    </source>
</evidence>
<name>A0AAN9A5B2_HALRR</name>
<comment type="similarity">
    <text evidence="3">Belongs to the PHAX family.</text>
</comment>
<feature type="compositionally biased region" description="Pro residues" evidence="11">
    <location>
        <begin position="363"/>
        <end position="376"/>
    </location>
</feature>
<feature type="region of interest" description="Disordered" evidence="11">
    <location>
        <begin position="140"/>
        <end position="168"/>
    </location>
</feature>
<evidence type="ECO:0000256" key="2">
    <source>
        <dbReference type="ARBA" id="ARBA00004496"/>
    </source>
</evidence>
<feature type="domain" description="Phosphorylated adapter RNA export protein RNA-binding" evidence="12">
    <location>
        <begin position="208"/>
        <end position="290"/>
    </location>
</feature>
<keyword evidence="6" id="KW-0963">Cytoplasm</keyword>
<evidence type="ECO:0000256" key="10">
    <source>
        <dbReference type="ARBA" id="ARBA00030834"/>
    </source>
</evidence>
<evidence type="ECO:0000256" key="4">
    <source>
        <dbReference type="ARBA" id="ARBA00016856"/>
    </source>
</evidence>
<gene>
    <name evidence="13" type="ORF">SK128_003042</name>
</gene>
<dbReference type="InterPro" id="IPR038092">
    <property type="entry name" value="PHAX_RNA-binding_sf"/>
</dbReference>
<sequence>MDEKEDGEVSEGAGDSFDVAYKPVVRPDASLYRCVPRPMPSSDEDYSSDSDADIIVKKRRPNVSKMDTAPSDSSQHKGWPPDSLDALKAFGKPKRRNNVWSTVMEEQVLSQEIGGFGLKRRLDQGDRSIESYDYTQARKVRELAEKSDDDNDSEEEEGEIQEDEDIKKKRLGRKRHAKDRLYVKKHEVSRPRELPDVEVTEEMTNEDVAKNIAFAMFEPNVDIIIRVVEVLGREKSLELFKETQELERNGGLLIMDGSRRRTSGGVFLQLLKKLPSVEKSDLNKIFVHENEWRKRKRAHRRRERHESKPQGEDGTEEGLHLGGLFSDDPGGAKCPGSTPVTSPQPSDNEDDLPASTINQLSPSPMPDQLPTPPPSVTDPRAYKPDVDGFNGEFSDPRAAKSQAYDDEFLLDTNPADEMDLF</sequence>
<accession>A0AAN9A5B2</accession>
<dbReference type="InterPro" id="IPR039047">
    <property type="entry name" value="PHAX"/>
</dbReference>
<keyword evidence="8" id="KW-0653">Protein transport</keyword>
<keyword evidence="7" id="KW-0694">RNA-binding</keyword>
<evidence type="ECO:0000256" key="5">
    <source>
        <dbReference type="ARBA" id="ARBA00022448"/>
    </source>
</evidence>
<dbReference type="Gene3D" id="1.10.10.1440">
    <property type="entry name" value="PHAX RNA-binding domain"/>
    <property type="match status" value="1"/>
</dbReference>
<dbReference type="EMBL" id="JAXCGZ010015501">
    <property type="protein sequence ID" value="KAK7070177.1"/>
    <property type="molecule type" value="Genomic_DNA"/>
</dbReference>
<keyword evidence="9" id="KW-0539">Nucleus</keyword>
<feature type="compositionally biased region" description="Basic residues" evidence="11">
    <location>
        <begin position="293"/>
        <end position="303"/>
    </location>
</feature>